<comment type="caution">
    <text evidence="2">The sequence shown here is derived from an EMBL/GenBank/DDBJ whole genome shotgun (WGS) entry which is preliminary data.</text>
</comment>
<gene>
    <name evidence="2" type="ORF">TIFTF001_041756</name>
</gene>
<protein>
    <submittedName>
        <fullName evidence="2">Uncharacterized protein</fullName>
    </submittedName>
</protein>
<reference evidence="2" key="1">
    <citation type="submission" date="2023-07" db="EMBL/GenBank/DDBJ databases">
        <title>draft genome sequence of fig (Ficus carica).</title>
        <authorList>
            <person name="Takahashi T."/>
            <person name="Nishimura K."/>
        </authorList>
    </citation>
    <scope>NUCLEOTIDE SEQUENCE</scope>
</reference>
<evidence type="ECO:0000256" key="1">
    <source>
        <dbReference type="SAM" id="MobiDB-lite"/>
    </source>
</evidence>
<feature type="compositionally biased region" description="Basic and acidic residues" evidence="1">
    <location>
        <begin position="112"/>
        <end position="124"/>
    </location>
</feature>
<dbReference type="AlphaFoldDB" id="A0AA87ZAB8"/>
<dbReference type="EMBL" id="BTGU01001999">
    <property type="protein sequence ID" value="GMN32568.1"/>
    <property type="molecule type" value="Genomic_DNA"/>
</dbReference>
<name>A0AA87ZAB8_FICCA</name>
<accession>A0AA87ZAB8</accession>
<dbReference type="Proteomes" id="UP001187192">
    <property type="component" value="Unassembled WGS sequence"/>
</dbReference>
<organism evidence="2 3">
    <name type="scientific">Ficus carica</name>
    <name type="common">Common fig</name>
    <dbReference type="NCBI Taxonomy" id="3494"/>
    <lineage>
        <taxon>Eukaryota</taxon>
        <taxon>Viridiplantae</taxon>
        <taxon>Streptophyta</taxon>
        <taxon>Embryophyta</taxon>
        <taxon>Tracheophyta</taxon>
        <taxon>Spermatophyta</taxon>
        <taxon>Magnoliopsida</taxon>
        <taxon>eudicotyledons</taxon>
        <taxon>Gunneridae</taxon>
        <taxon>Pentapetalae</taxon>
        <taxon>rosids</taxon>
        <taxon>fabids</taxon>
        <taxon>Rosales</taxon>
        <taxon>Moraceae</taxon>
        <taxon>Ficeae</taxon>
        <taxon>Ficus</taxon>
    </lineage>
</organism>
<feature type="region of interest" description="Disordered" evidence="1">
    <location>
        <begin position="102"/>
        <end position="166"/>
    </location>
</feature>
<evidence type="ECO:0000313" key="2">
    <source>
        <dbReference type="EMBL" id="GMN32568.1"/>
    </source>
</evidence>
<evidence type="ECO:0000313" key="3">
    <source>
        <dbReference type="Proteomes" id="UP001187192"/>
    </source>
</evidence>
<sequence length="166" mass="18421">MEKALTKVSSLKVGSLWISKKAKEEFSNISDDLTSVRSLSFPVRKWELIKARVHYTKEKPHLVLKKCTHLESTAAAVVAGGGTAVEARSRLERESEFSRGWAKEQWGGSARENAEHRQKEEIGQTRKSTAGEILLATAISPARRKGCDRDPMTMDGPNARVSSSQR</sequence>
<keyword evidence="3" id="KW-1185">Reference proteome</keyword>
<proteinExistence type="predicted"/>